<dbReference type="EMBL" id="JAIBOA010000003">
    <property type="protein sequence ID" value="MBW8482015.1"/>
    <property type="molecule type" value="Genomic_DNA"/>
</dbReference>
<dbReference type="Gene3D" id="1.10.260.130">
    <property type="match status" value="1"/>
</dbReference>
<reference evidence="2 3" key="1">
    <citation type="submission" date="2021-07" db="EMBL/GenBank/DDBJ databases">
        <title>Actinomadura sp. PM05-2 isolated from lichen.</title>
        <authorList>
            <person name="Somphong A."/>
            <person name="Phongsopitanun W."/>
            <person name="Tanasupawat S."/>
            <person name="Peongsungnone V."/>
        </authorList>
    </citation>
    <scope>NUCLEOTIDE SEQUENCE [LARGE SCALE GENOMIC DNA]</scope>
    <source>
        <strain evidence="2 3">PM05-2</strain>
    </source>
</reference>
<name>A0ABS7FNQ9_9ACTN</name>
<feature type="chain" id="PRO_5046977363" evidence="1">
    <location>
        <begin position="28"/>
        <end position="422"/>
    </location>
</feature>
<dbReference type="Gene3D" id="3.40.50.1820">
    <property type="entry name" value="alpha/beta hydrolase"/>
    <property type="match status" value="1"/>
</dbReference>
<evidence type="ECO:0000256" key="1">
    <source>
        <dbReference type="SAM" id="SignalP"/>
    </source>
</evidence>
<sequence>MRHLPLLATAALGAALAAPLAAAPAEAAAPAGCTASDDQIYAAGTVQGSPGDLLACREVTLAGVSNPPGNKAWKVRYVSTDAAGAKIAVTGTVAVPTAAWTKGGSRPTVAFAPGTLGSGAQCAFSKQLTGQYVDMYEGDNIATFLKAGDAIAATDGVGYTKGATHTYVNGPNAGHALLDAVRASRQIPGGGLQADGKVGISGYSEGGHASLWGAQLAKSYAPELNVVGAAAGGVPGDLKVTAKALNGAIFAGFLADALVGLHAQYPDMPFDELLNDQGRKAVKDATSNCLLGTLAVFAGARVENYTTAKLTLDQLYALKGPGGVTWSEIVDRQRLGVGIGPAGSGAAYEIGFPVYQYRGWLEEIIPHETEDATHAAYCKAGVNTTWTNAYPSEHLSTDWAAAQDVTSFLNDRFAGKTTQGNC</sequence>
<dbReference type="PANTHER" id="PTHR34853:SF1">
    <property type="entry name" value="LIPASE 5"/>
    <property type="match status" value="1"/>
</dbReference>
<dbReference type="Proteomes" id="UP000774570">
    <property type="component" value="Unassembled WGS sequence"/>
</dbReference>
<dbReference type="PIRSF" id="PIRSF029171">
    <property type="entry name" value="Esterase_LipA"/>
    <property type="match status" value="1"/>
</dbReference>
<dbReference type="RefSeq" id="WP_220164198.1">
    <property type="nucleotide sequence ID" value="NZ_JAIBOA010000003.1"/>
</dbReference>
<proteinExistence type="predicted"/>
<evidence type="ECO:0000313" key="2">
    <source>
        <dbReference type="EMBL" id="MBW8482015.1"/>
    </source>
</evidence>
<dbReference type="InterPro" id="IPR029058">
    <property type="entry name" value="AB_hydrolase_fold"/>
</dbReference>
<comment type="caution">
    <text evidence="2">The sequence shown here is derived from an EMBL/GenBank/DDBJ whole genome shotgun (WGS) entry which is preliminary data.</text>
</comment>
<dbReference type="Pfam" id="PF03583">
    <property type="entry name" value="LIP"/>
    <property type="match status" value="1"/>
</dbReference>
<keyword evidence="3" id="KW-1185">Reference proteome</keyword>
<keyword evidence="1" id="KW-0732">Signal</keyword>
<dbReference type="SUPFAM" id="SSF53474">
    <property type="entry name" value="alpha/beta-Hydrolases"/>
    <property type="match status" value="1"/>
</dbReference>
<protein>
    <submittedName>
        <fullName evidence="2">Lipase family protein</fullName>
    </submittedName>
</protein>
<evidence type="ECO:0000313" key="3">
    <source>
        <dbReference type="Proteomes" id="UP000774570"/>
    </source>
</evidence>
<organism evidence="2 3">
    <name type="scientific">Actinomadura parmotrematis</name>
    <dbReference type="NCBI Taxonomy" id="2864039"/>
    <lineage>
        <taxon>Bacteria</taxon>
        <taxon>Bacillati</taxon>
        <taxon>Actinomycetota</taxon>
        <taxon>Actinomycetes</taxon>
        <taxon>Streptosporangiales</taxon>
        <taxon>Thermomonosporaceae</taxon>
        <taxon>Actinomadura</taxon>
    </lineage>
</organism>
<dbReference type="PANTHER" id="PTHR34853">
    <property type="match status" value="1"/>
</dbReference>
<accession>A0ABS7FNQ9</accession>
<feature type="signal peptide" evidence="1">
    <location>
        <begin position="1"/>
        <end position="27"/>
    </location>
</feature>
<gene>
    <name evidence="2" type="ORF">K1Y72_06540</name>
</gene>
<dbReference type="InterPro" id="IPR005152">
    <property type="entry name" value="Lipase_secreted"/>
</dbReference>